<evidence type="ECO:0000256" key="2">
    <source>
        <dbReference type="SAM" id="Phobius"/>
    </source>
</evidence>
<keyword evidence="2" id="KW-0812">Transmembrane</keyword>
<evidence type="ECO:0000313" key="3">
    <source>
        <dbReference type="EMBL" id="MDQ0642485.1"/>
    </source>
</evidence>
<evidence type="ECO:0000256" key="1">
    <source>
        <dbReference type="SAM" id="MobiDB-lite"/>
    </source>
</evidence>
<gene>
    <name evidence="3" type="ORF">QFZ46_000645</name>
</gene>
<dbReference type="Proteomes" id="UP001239085">
    <property type="component" value="Unassembled WGS sequence"/>
</dbReference>
<comment type="caution">
    <text evidence="3">The sequence shown here is derived from an EMBL/GenBank/DDBJ whole genome shotgun (WGS) entry which is preliminary data.</text>
</comment>
<feature type="region of interest" description="Disordered" evidence="1">
    <location>
        <begin position="1"/>
        <end position="24"/>
    </location>
</feature>
<protein>
    <submittedName>
        <fullName evidence="3">Uncharacterized protein</fullName>
    </submittedName>
</protein>
<keyword evidence="2" id="KW-1133">Transmembrane helix</keyword>
<accession>A0ABU0P572</accession>
<sequence length="113" mass="11957">MSLATSAGPKSGERPPLELPDKPRGAWKAPAIALVIVVITVVMCLPGFGIDVDFGAIARNWQNGAGKVLQLLVPDWELLPSDGRAAHRDPADGGHRHRGRRAHLASAELLGCP</sequence>
<reference evidence="3 4" key="1">
    <citation type="submission" date="2023-07" db="EMBL/GenBank/DDBJ databases">
        <title>Comparative genomics of wheat-associated soil bacteria to identify genetic determinants of phenazine resistance.</title>
        <authorList>
            <person name="Mouncey N."/>
        </authorList>
    </citation>
    <scope>NUCLEOTIDE SEQUENCE [LARGE SCALE GENOMIC DNA]</scope>
    <source>
        <strain evidence="3 4">W2I7</strain>
    </source>
</reference>
<keyword evidence="2" id="KW-0472">Membrane</keyword>
<name>A0ABU0P572_9MICO</name>
<feature type="transmembrane region" description="Helical" evidence="2">
    <location>
        <begin position="29"/>
        <end position="50"/>
    </location>
</feature>
<keyword evidence="4" id="KW-1185">Reference proteome</keyword>
<proteinExistence type="predicted"/>
<organism evidence="3 4">
    <name type="scientific">Microbacterium murale</name>
    <dbReference type="NCBI Taxonomy" id="1081040"/>
    <lineage>
        <taxon>Bacteria</taxon>
        <taxon>Bacillati</taxon>
        <taxon>Actinomycetota</taxon>
        <taxon>Actinomycetes</taxon>
        <taxon>Micrococcales</taxon>
        <taxon>Microbacteriaceae</taxon>
        <taxon>Microbacterium</taxon>
    </lineage>
</organism>
<dbReference type="EMBL" id="JAUSXK010000001">
    <property type="protein sequence ID" value="MDQ0642485.1"/>
    <property type="molecule type" value="Genomic_DNA"/>
</dbReference>
<evidence type="ECO:0000313" key="4">
    <source>
        <dbReference type="Proteomes" id="UP001239085"/>
    </source>
</evidence>
<feature type="compositionally biased region" description="Basic and acidic residues" evidence="1">
    <location>
        <begin position="11"/>
        <end position="24"/>
    </location>
</feature>